<dbReference type="KEGG" id="lbc:LACBIDRAFT_335025"/>
<accession>B0E145</accession>
<gene>
    <name evidence="2" type="ORF">LACBIDRAFT_335025</name>
</gene>
<keyword evidence="1" id="KW-0472">Membrane</keyword>
<sequence>MTKKGRCIPYYFSRETDGPVTRQAPTRAKSGCELLLGSSTVFVPFGSIWWWGTHNGLPDGGLCFKVPKSIAAQAPASETAHNYLTLRCLFIFAVGLLACFVVLYSNRGLGFKMMDIDGDADGNAMDVDSTPLPGSRHASKHGTTQGLTIPLPGPIVDGKRQKRFMCIDGPGVKKPMLVEWCKRFRLPHSGNMASLREKLVWYSEHEEEWNKTIPAARRAHLGGSSRTTLKKKSVRRTEAMFGQGSTVARAPNADVLPTENLQPKQTQEERDRILTWARTIVKENPYRPREERRRMAAQRALLERSTNTDPALQATLEYTSCQLNQLLSHIVDPANNRTTALSPLSLLTTLPAHSSMDPAPSEHGVAPVFTMHTTASLSNAAVPLPVQVNDTVPSVDAVITRTLVLGDMTRITFTAADVKAPPIISFAHDIAGLNRMWDDTSSNWDNVSPLVICGRPIALVYWRNVYKSSRGKNEHWKPGQCRGTKDKWFKWRIMVHRYRQGTPESFWEEFTRDGERMNFTRIIAELAQQRVAADNALSRQARDEYGTTFPAFFSYRKGGVTHAMVRSSHVAKRYRQLKGIAGEGLESDDEDDSSAMATSPATKALGGWFPRWVKVVLALFCGIVVPRDQILYNCHTGELRAPATPLANRGWINLYVEKVVSE</sequence>
<protein>
    <submittedName>
        <fullName evidence="2">Predicted protein</fullName>
    </submittedName>
</protein>
<dbReference type="GeneID" id="6085552"/>
<feature type="transmembrane region" description="Helical" evidence="1">
    <location>
        <begin position="84"/>
        <end position="104"/>
    </location>
</feature>
<dbReference type="AlphaFoldDB" id="B0E145"/>
<evidence type="ECO:0000313" key="3">
    <source>
        <dbReference type="Proteomes" id="UP000001194"/>
    </source>
</evidence>
<dbReference type="OrthoDB" id="3049189at2759"/>
<dbReference type="RefSeq" id="XP_001889904.1">
    <property type="nucleotide sequence ID" value="XM_001889869.1"/>
</dbReference>
<dbReference type="HOGENOM" id="CLU_036103_0_0_1"/>
<proteinExistence type="predicted"/>
<dbReference type="Proteomes" id="UP000001194">
    <property type="component" value="Unassembled WGS sequence"/>
</dbReference>
<dbReference type="EMBL" id="DS547164">
    <property type="protein sequence ID" value="EDQ99449.1"/>
    <property type="molecule type" value="Genomic_DNA"/>
</dbReference>
<evidence type="ECO:0000256" key="1">
    <source>
        <dbReference type="SAM" id="Phobius"/>
    </source>
</evidence>
<name>B0E145_LACBS</name>
<reference evidence="2 3" key="1">
    <citation type="journal article" date="2008" name="Nature">
        <title>The genome of Laccaria bicolor provides insights into mycorrhizal symbiosis.</title>
        <authorList>
            <person name="Martin F."/>
            <person name="Aerts A."/>
            <person name="Ahren D."/>
            <person name="Brun A."/>
            <person name="Danchin E.G.J."/>
            <person name="Duchaussoy F."/>
            <person name="Gibon J."/>
            <person name="Kohler A."/>
            <person name="Lindquist E."/>
            <person name="Pereda V."/>
            <person name="Salamov A."/>
            <person name="Shapiro H.J."/>
            <person name="Wuyts J."/>
            <person name="Blaudez D."/>
            <person name="Buee M."/>
            <person name="Brokstein P."/>
            <person name="Canbaeck B."/>
            <person name="Cohen D."/>
            <person name="Courty P.E."/>
            <person name="Coutinho P.M."/>
            <person name="Delaruelle C."/>
            <person name="Detter J.C."/>
            <person name="Deveau A."/>
            <person name="DiFazio S."/>
            <person name="Duplessis S."/>
            <person name="Fraissinet-Tachet L."/>
            <person name="Lucic E."/>
            <person name="Frey-Klett P."/>
            <person name="Fourrey C."/>
            <person name="Feussner I."/>
            <person name="Gay G."/>
            <person name="Grimwood J."/>
            <person name="Hoegger P.J."/>
            <person name="Jain P."/>
            <person name="Kilaru S."/>
            <person name="Labbe J."/>
            <person name="Lin Y.C."/>
            <person name="Legue V."/>
            <person name="Le Tacon F."/>
            <person name="Marmeisse R."/>
            <person name="Melayah D."/>
            <person name="Montanini B."/>
            <person name="Muratet M."/>
            <person name="Nehls U."/>
            <person name="Niculita-Hirzel H."/>
            <person name="Oudot-Le Secq M.P."/>
            <person name="Peter M."/>
            <person name="Quesneville H."/>
            <person name="Rajashekar B."/>
            <person name="Reich M."/>
            <person name="Rouhier N."/>
            <person name="Schmutz J."/>
            <person name="Yin T."/>
            <person name="Chalot M."/>
            <person name="Henrissat B."/>
            <person name="Kuees U."/>
            <person name="Lucas S."/>
            <person name="Van de Peer Y."/>
            <person name="Podila G.K."/>
            <person name="Polle A."/>
            <person name="Pukkila P.J."/>
            <person name="Richardson P.M."/>
            <person name="Rouze P."/>
            <person name="Sanders I.R."/>
            <person name="Stajich J.E."/>
            <person name="Tunlid A."/>
            <person name="Tuskan G."/>
            <person name="Grigoriev I.V."/>
        </authorList>
    </citation>
    <scope>NUCLEOTIDE SEQUENCE [LARGE SCALE GENOMIC DNA]</scope>
    <source>
        <strain evidence="3">S238N-H82 / ATCC MYA-4686</strain>
    </source>
</reference>
<evidence type="ECO:0000313" key="2">
    <source>
        <dbReference type="EMBL" id="EDQ99449.1"/>
    </source>
</evidence>
<keyword evidence="1" id="KW-0812">Transmembrane</keyword>
<dbReference type="InParanoid" id="B0E145"/>
<keyword evidence="1" id="KW-1133">Transmembrane helix</keyword>
<keyword evidence="3" id="KW-1185">Reference proteome</keyword>
<organism evidence="3">
    <name type="scientific">Laccaria bicolor (strain S238N-H82 / ATCC MYA-4686)</name>
    <name type="common">Bicoloured deceiver</name>
    <name type="synonym">Laccaria laccata var. bicolor</name>
    <dbReference type="NCBI Taxonomy" id="486041"/>
    <lineage>
        <taxon>Eukaryota</taxon>
        <taxon>Fungi</taxon>
        <taxon>Dikarya</taxon>
        <taxon>Basidiomycota</taxon>
        <taxon>Agaricomycotina</taxon>
        <taxon>Agaricomycetes</taxon>
        <taxon>Agaricomycetidae</taxon>
        <taxon>Agaricales</taxon>
        <taxon>Agaricineae</taxon>
        <taxon>Hydnangiaceae</taxon>
        <taxon>Laccaria</taxon>
    </lineage>
</organism>